<evidence type="ECO:0000313" key="4">
    <source>
        <dbReference type="Proteomes" id="UP000075321"/>
    </source>
</evidence>
<accession>A0A151A9G3</accession>
<feature type="region of interest" description="Disordered" evidence="1">
    <location>
        <begin position="144"/>
        <end position="163"/>
    </location>
</feature>
<comment type="caution">
    <text evidence="3">The sequence shown here is derived from an EMBL/GenBank/DDBJ whole genome shotgun (WGS) entry which is preliminary data.</text>
</comment>
<dbReference type="PANTHER" id="PTHR45765:SF1">
    <property type="entry name" value="METHIONINE--TRNA LIGASE, CYTOPLASMIC"/>
    <property type="match status" value="1"/>
</dbReference>
<dbReference type="GO" id="GO:0004825">
    <property type="term" value="F:methionine-tRNA ligase activity"/>
    <property type="evidence" value="ECO:0007669"/>
    <property type="project" value="UniProtKB-EC"/>
</dbReference>
<feature type="domain" description="Methionyl-tRNA synthetase anticodon-binding" evidence="2">
    <location>
        <begin position="40"/>
        <end position="176"/>
    </location>
</feature>
<evidence type="ECO:0000256" key="1">
    <source>
        <dbReference type="SAM" id="MobiDB-lite"/>
    </source>
</evidence>
<name>A0A151A9G3_9EURY</name>
<evidence type="ECO:0000259" key="2">
    <source>
        <dbReference type="Pfam" id="PF19303"/>
    </source>
</evidence>
<dbReference type="RefSeq" id="WP_066384800.1">
    <property type="nucleotide sequence ID" value="NZ_LTAZ01000013.1"/>
</dbReference>
<dbReference type="InterPro" id="IPR009080">
    <property type="entry name" value="tRNAsynth_Ia_anticodon-bd"/>
</dbReference>
<reference evidence="3 4" key="1">
    <citation type="submission" date="2016-02" db="EMBL/GenBank/DDBJ databases">
        <title>Genome sequence of Halalkalicoccus paucihalophilus DSM 24557.</title>
        <authorList>
            <person name="Poehlein A."/>
            <person name="Daniel R."/>
        </authorList>
    </citation>
    <scope>NUCLEOTIDE SEQUENCE [LARGE SCALE GENOMIC DNA]</scope>
    <source>
        <strain evidence="3 4">DSM 24557</strain>
    </source>
</reference>
<dbReference type="PATRIC" id="fig|1008153.3.peg.3497"/>
<dbReference type="GO" id="GO:0005524">
    <property type="term" value="F:ATP binding"/>
    <property type="evidence" value="ECO:0007669"/>
    <property type="project" value="InterPro"/>
</dbReference>
<dbReference type="AlphaFoldDB" id="A0A151A9G3"/>
<dbReference type="SUPFAM" id="SSF47323">
    <property type="entry name" value="Anticodon-binding domain of a subclass of class I aminoacyl-tRNA synthetases"/>
    <property type="match status" value="1"/>
</dbReference>
<dbReference type="CDD" id="cd07957">
    <property type="entry name" value="Anticodon_Ia_Met"/>
    <property type="match status" value="1"/>
</dbReference>
<dbReference type="InterPro" id="IPR023458">
    <property type="entry name" value="Met-tRNA_ligase_1"/>
</dbReference>
<dbReference type="GO" id="GO:0006431">
    <property type="term" value="P:methionyl-tRNA aminoacylation"/>
    <property type="evidence" value="ECO:0007669"/>
    <property type="project" value="TreeGrafter"/>
</dbReference>
<sequence>MGVLPGTDELIGTIGNLCYRTLLFAARNYDGTPNETLGSEVRDRIDEACTAFQDGINAYSTREATNAGIRLARFGNQYLQRHEPWSLTDSDPKRARQIIRECVQLVKTIAVLLEPVMPRKSAQIWEQLGETSSVQTATLDTMVKPPSVEFGEPSELFEPISDEQRDVLNEQLRAQRTEE</sequence>
<dbReference type="EC" id="6.1.1.10" evidence="3"/>
<evidence type="ECO:0000313" key="3">
    <source>
        <dbReference type="EMBL" id="KYH24346.1"/>
    </source>
</evidence>
<dbReference type="Gene3D" id="1.10.730.10">
    <property type="entry name" value="Isoleucyl-tRNA Synthetase, Domain 1"/>
    <property type="match status" value="1"/>
</dbReference>
<dbReference type="InterPro" id="IPR041872">
    <property type="entry name" value="Anticodon_Met"/>
</dbReference>
<dbReference type="GO" id="GO:0005829">
    <property type="term" value="C:cytosol"/>
    <property type="evidence" value="ECO:0007669"/>
    <property type="project" value="TreeGrafter"/>
</dbReference>
<dbReference type="Pfam" id="PF19303">
    <property type="entry name" value="Anticodon_3"/>
    <property type="match status" value="1"/>
</dbReference>
<dbReference type="GO" id="GO:0017101">
    <property type="term" value="C:aminoacyl-tRNA synthetase multienzyme complex"/>
    <property type="evidence" value="ECO:0007669"/>
    <property type="project" value="TreeGrafter"/>
</dbReference>
<dbReference type="Proteomes" id="UP000075321">
    <property type="component" value="Unassembled WGS sequence"/>
</dbReference>
<organism evidence="3 4">
    <name type="scientific">Halalkalicoccus paucihalophilus</name>
    <dbReference type="NCBI Taxonomy" id="1008153"/>
    <lineage>
        <taxon>Archaea</taxon>
        <taxon>Methanobacteriati</taxon>
        <taxon>Methanobacteriota</taxon>
        <taxon>Stenosarchaea group</taxon>
        <taxon>Halobacteria</taxon>
        <taxon>Halobacteriales</taxon>
        <taxon>Halococcaceae</taxon>
        <taxon>Halalkalicoccus</taxon>
    </lineage>
</organism>
<keyword evidence="4" id="KW-1185">Reference proteome</keyword>
<keyword evidence="3" id="KW-0436">Ligase</keyword>
<protein>
    <submittedName>
        <fullName evidence="3">Methionine--tRNA ligase</fullName>
        <ecNumber evidence="3">6.1.1.10</ecNumber>
    </submittedName>
</protein>
<dbReference type="EMBL" id="LTAZ01000013">
    <property type="protein sequence ID" value="KYH24346.1"/>
    <property type="molecule type" value="Genomic_DNA"/>
</dbReference>
<proteinExistence type="predicted"/>
<gene>
    <name evidence="3" type="primary">metG_3</name>
    <name evidence="3" type="ORF">HAPAU_33290</name>
</gene>
<dbReference type="PANTHER" id="PTHR45765">
    <property type="entry name" value="METHIONINE--TRNA LIGASE"/>
    <property type="match status" value="1"/>
</dbReference>